<keyword evidence="1" id="KW-0732">Signal</keyword>
<dbReference type="AlphaFoldDB" id="A0AAW9Q532"/>
<reference evidence="2" key="1">
    <citation type="submission" date="2024-01" db="EMBL/GenBank/DDBJ databases">
        <title>Bank of Algae and Cyanobacteria of the Azores (BACA) strain genomes.</title>
        <authorList>
            <person name="Luz R."/>
            <person name="Cordeiro R."/>
            <person name="Fonseca A."/>
            <person name="Goncalves V."/>
        </authorList>
    </citation>
    <scope>NUCLEOTIDE SEQUENCE</scope>
    <source>
        <strain evidence="2">BACA0141</strain>
    </source>
</reference>
<dbReference type="EMBL" id="JAZBJZ010000122">
    <property type="protein sequence ID" value="MEE3719269.1"/>
    <property type="molecule type" value="Genomic_DNA"/>
</dbReference>
<sequence length="112" mass="12244">MKALKSFSLAAVSTLIAMVPTAAYAQQAPGMNWSWQSTNLSQRQCMIRAEDAMRNGGFSREFSTVGESTFGIRGAYRGAIRCITSQGLVVFMVSGPSSDTSGEYRQRLEDNF</sequence>
<keyword evidence="3" id="KW-1185">Reference proteome</keyword>
<comment type="caution">
    <text evidence="2">The sequence shown here is derived from an EMBL/GenBank/DDBJ whole genome shotgun (WGS) entry which is preliminary data.</text>
</comment>
<dbReference type="Proteomes" id="UP001333818">
    <property type="component" value="Unassembled WGS sequence"/>
</dbReference>
<protein>
    <submittedName>
        <fullName evidence="2">Uncharacterized protein</fullName>
    </submittedName>
</protein>
<feature type="chain" id="PRO_5043544339" evidence="1">
    <location>
        <begin position="26"/>
        <end position="112"/>
    </location>
</feature>
<feature type="signal peptide" evidence="1">
    <location>
        <begin position="1"/>
        <end position="25"/>
    </location>
</feature>
<proteinExistence type="predicted"/>
<name>A0AAW9Q532_9CYAN</name>
<evidence type="ECO:0000313" key="2">
    <source>
        <dbReference type="EMBL" id="MEE3719269.1"/>
    </source>
</evidence>
<evidence type="ECO:0000313" key="3">
    <source>
        <dbReference type="Proteomes" id="UP001333818"/>
    </source>
</evidence>
<organism evidence="2 3">
    <name type="scientific">Tumidithrix elongata BACA0141</name>
    <dbReference type="NCBI Taxonomy" id="2716417"/>
    <lineage>
        <taxon>Bacteria</taxon>
        <taxon>Bacillati</taxon>
        <taxon>Cyanobacteriota</taxon>
        <taxon>Cyanophyceae</taxon>
        <taxon>Pseudanabaenales</taxon>
        <taxon>Pseudanabaenaceae</taxon>
        <taxon>Tumidithrix</taxon>
        <taxon>Tumidithrix elongata</taxon>
    </lineage>
</organism>
<dbReference type="RefSeq" id="WP_330485705.1">
    <property type="nucleotide sequence ID" value="NZ_JAZBJZ010000122.1"/>
</dbReference>
<evidence type="ECO:0000256" key="1">
    <source>
        <dbReference type="SAM" id="SignalP"/>
    </source>
</evidence>
<accession>A0AAW9Q532</accession>
<gene>
    <name evidence="2" type="ORF">V2H45_21225</name>
</gene>